<gene>
    <name evidence="4" type="ORF">Daus18300_004868</name>
</gene>
<evidence type="ECO:0000256" key="3">
    <source>
        <dbReference type="ARBA" id="ARBA00023002"/>
    </source>
</evidence>
<protein>
    <recommendedName>
        <fullName evidence="6">Nitroreductase domain-containing protein</fullName>
    </recommendedName>
</protein>
<comment type="caution">
    <text evidence="4">The sequence shown here is derived from an EMBL/GenBank/DDBJ whole genome shotgun (WGS) entry which is preliminary data.</text>
</comment>
<accession>A0ABR3X602</accession>
<reference evidence="4 5" key="1">
    <citation type="journal article" date="2024" name="IMA Fungus">
        <title>IMA Genome - F19 : A genome assembly and annotation guide to empower mycologists, including annotated draft genome sequences of Ceratocystis pirilliformis, Diaporthe australafricana, Fusarium ophioides, Paecilomyces lecythidis, and Sporothrix stenoceras.</title>
        <authorList>
            <person name="Aylward J."/>
            <person name="Wilson A.M."/>
            <person name="Visagie C.M."/>
            <person name="Spraker J."/>
            <person name="Barnes I."/>
            <person name="Buitendag C."/>
            <person name="Ceriani C."/>
            <person name="Del Mar Angel L."/>
            <person name="du Plessis D."/>
            <person name="Fuchs T."/>
            <person name="Gasser K."/>
            <person name="Kramer D."/>
            <person name="Li W."/>
            <person name="Munsamy K."/>
            <person name="Piso A."/>
            <person name="Price J.L."/>
            <person name="Sonnekus B."/>
            <person name="Thomas C."/>
            <person name="van der Nest A."/>
            <person name="van Dijk A."/>
            <person name="van Heerden A."/>
            <person name="van Vuuren N."/>
            <person name="Yilmaz N."/>
            <person name="Duong T.A."/>
            <person name="van der Merwe N.A."/>
            <person name="Wingfield M.J."/>
            <person name="Wingfield B.D."/>
        </authorList>
    </citation>
    <scope>NUCLEOTIDE SEQUENCE [LARGE SCALE GENOMIC DNA]</scope>
    <source>
        <strain evidence="4 5">CMW 18300</strain>
    </source>
</reference>
<proteinExistence type="predicted"/>
<evidence type="ECO:0000256" key="2">
    <source>
        <dbReference type="ARBA" id="ARBA00022643"/>
    </source>
</evidence>
<keyword evidence="5" id="KW-1185">Reference proteome</keyword>
<evidence type="ECO:0008006" key="6">
    <source>
        <dbReference type="Google" id="ProtNLM"/>
    </source>
</evidence>
<dbReference type="PANTHER" id="PTHR43425:SF2">
    <property type="entry name" value="OXYGEN-INSENSITIVE NADPH NITROREDUCTASE"/>
    <property type="match status" value="1"/>
</dbReference>
<keyword evidence="3" id="KW-0560">Oxidoreductase</keyword>
<keyword evidence="1" id="KW-0285">Flavoprotein</keyword>
<evidence type="ECO:0000313" key="5">
    <source>
        <dbReference type="Proteomes" id="UP001583177"/>
    </source>
</evidence>
<name>A0ABR3X602_9PEZI</name>
<keyword evidence="2" id="KW-0288">FMN</keyword>
<dbReference type="InterPro" id="IPR000415">
    <property type="entry name" value="Nitroreductase-like"/>
</dbReference>
<dbReference type="EMBL" id="JAWRVE010000034">
    <property type="protein sequence ID" value="KAL1871123.1"/>
    <property type="molecule type" value="Genomic_DNA"/>
</dbReference>
<sequence>MSQLSQLLACRYGGNSPPGLDMPMTSVIEMLLQHKSVQKLLPDDLQPGTLEALIAAGQDASTSSMLQTWRAIDIKGPKNKSSVARLAGDQDVIRQAPLFLVFCAELSHVSRICEQHQQSGQGLEKMDPFIMGTVDAALAVQSVALAVESLGLGYCFARAVRNNACISSYQGGLADEKSTWKRPTLGVISGGQVCRNMVIVGLKPGHRCQDNAMVPCDRTDFERLEQPTVCHAGE</sequence>
<dbReference type="PANTHER" id="PTHR43425">
    <property type="entry name" value="OXYGEN-INSENSITIVE NADPH NITROREDUCTASE"/>
    <property type="match status" value="1"/>
</dbReference>
<dbReference type="Gene3D" id="3.40.109.10">
    <property type="entry name" value="NADH Oxidase"/>
    <property type="match status" value="1"/>
</dbReference>
<dbReference type="SUPFAM" id="SSF55469">
    <property type="entry name" value="FMN-dependent nitroreductase-like"/>
    <property type="match status" value="1"/>
</dbReference>
<organism evidence="4 5">
    <name type="scientific">Diaporthe australafricana</name>
    <dbReference type="NCBI Taxonomy" id="127596"/>
    <lineage>
        <taxon>Eukaryota</taxon>
        <taxon>Fungi</taxon>
        <taxon>Dikarya</taxon>
        <taxon>Ascomycota</taxon>
        <taxon>Pezizomycotina</taxon>
        <taxon>Sordariomycetes</taxon>
        <taxon>Sordariomycetidae</taxon>
        <taxon>Diaporthales</taxon>
        <taxon>Diaporthaceae</taxon>
        <taxon>Diaporthe</taxon>
    </lineage>
</organism>
<evidence type="ECO:0000256" key="1">
    <source>
        <dbReference type="ARBA" id="ARBA00022630"/>
    </source>
</evidence>
<dbReference type="InterPro" id="IPR016446">
    <property type="entry name" value="Flavin_OxRdtase_Frp"/>
</dbReference>
<dbReference type="Proteomes" id="UP001583177">
    <property type="component" value="Unassembled WGS sequence"/>
</dbReference>
<evidence type="ECO:0000313" key="4">
    <source>
        <dbReference type="EMBL" id="KAL1871123.1"/>
    </source>
</evidence>